<evidence type="ECO:0000313" key="1">
    <source>
        <dbReference type="EMBL" id="KAF7275852.1"/>
    </source>
</evidence>
<dbReference type="OrthoDB" id="2095648at2759"/>
<sequence>MVHFILYLRFDGYTGATKEIVELYLGDNLLGHRLSHDERFAYNVLTYVFKYLDVDDLVKCTKVCHMWSWIALEARQWRTDTVNCCKKHLKEACLKYGHRIHNFALLDSRLIEESVLAPSLALLRNVNTIKFYGCHETQLHHLKHRNLHSLVVEIRWGASPTSLDFVSTLENLTHLDISTSFDVTGLEAFKYLKKLKHLAFTAPTKRQNWKYIVHLEKLETLKLTGNRGISWDRELFDERFCLRQLKNLYKLHISELAFLHEHNVLCRIKDLPNLKELVLENVSISRAGMSNFSLKLARCKYLEKLEISISRVIFYNNILDVALENSEVVKGVSGLRYTLKEFIWRMDSSGMMKVKEFYGVSNATVLKVKWSHLDNSDHNIRYPWAIEDDIAPVTVNKLIYILKKRLRSAKVKIILGTRGTFLPLCCFCKPLPVCPKPPGTEYKCISRCTCTDYS</sequence>
<dbReference type="SUPFAM" id="SSF52058">
    <property type="entry name" value="L domain-like"/>
    <property type="match status" value="1"/>
</dbReference>
<gene>
    <name evidence="1" type="ORF">GWI33_011206</name>
</gene>
<reference evidence="1" key="1">
    <citation type="submission" date="2020-08" db="EMBL/GenBank/DDBJ databases">
        <title>Genome sequencing and assembly of the red palm weevil Rhynchophorus ferrugineus.</title>
        <authorList>
            <person name="Dias G.B."/>
            <person name="Bergman C.M."/>
            <person name="Manee M."/>
        </authorList>
    </citation>
    <scope>NUCLEOTIDE SEQUENCE</scope>
    <source>
        <strain evidence="1">AA-2017</strain>
        <tissue evidence="1">Whole larva</tissue>
    </source>
</reference>
<evidence type="ECO:0000313" key="2">
    <source>
        <dbReference type="Proteomes" id="UP000625711"/>
    </source>
</evidence>
<comment type="caution">
    <text evidence="1">The sequence shown here is derived from an EMBL/GenBank/DDBJ whole genome shotgun (WGS) entry which is preliminary data.</text>
</comment>
<dbReference type="InterPro" id="IPR036047">
    <property type="entry name" value="F-box-like_dom_sf"/>
</dbReference>
<dbReference type="Gene3D" id="3.80.10.10">
    <property type="entry name" value="Ribonuclease Inhibitor"/>
    <property type="match status" value="1"/>
</dbReference>
<evidence type="ECO:0008006" key="3">
    <source>
        <dbReference type="Google" id="ProtNLM"/>
    </source>
</evidence>
<protein>
    <recommendedName>
        <fullName evidence="3">F-box domain-containing protein</fullName>
    </recommendedName>
</protein>
<dbReference type="InterPro" id="IPR032675">
    <property type="entry name" value="LRR_dom_sf"/>
</dbReference>
<proteinExistence type="predicted"/>
<dbReference type="Proteomes" id="UP000625711">
    <property type="component" value="Unassembled WGS sequence"/>
</dbReference>
<dbReference type="EMBL" id="JAACXV010008948">
    <property type="protein sequence ID" value="KAF7275852.1"/>
    <property type="molecule type" value="Genomic_DNA"/>
</dbReference>
<name>A0A834I7B6_RHYFE</name>
<keyword evidence="2" id="KW-1185">Reference proteome</keyword>
<dbReference type="SUPFAM" id="SSF81383">
    <property type="entry name" value="F-box domain"/>
    <property type="match status" value="1"/>
</dbReference>
<accession>A0A834I7B6</accession>
<organism evidence="1 2">
    <name type="scientific">Rhynchophorus ferrugineus</name>
    <name type="common">Red palm weevil</name>
    <name type="synonym">Curculio ferrugineus</name>
    <dbReference type="NCBI Taxonomy" id="354439"/>
    <lineage>
        <taxon>Eukaryota</taxon>
        <taxon>Metazoa</taxon>
        <taxon>Ecdysozoa</taxon>
        <taxon>Arthropoda</taxon>
        <taxon>Hexapoda</taxon>
        <taxon>Insecta</taxon>
        <taxon>Pterygota</taxon>
        <taxon>Neoptera</taxon>
        <taxon>Endopterygota</taxon>
        <taxon>Coleoptera</taxon>
        <taxon>Polyphaga</taxon>
        <taxon>Cucujiformia</taxon>
        <taxon>Curculionidae</taxon>
        <taxon>Dryophthorinae</taxon>
        <taxon>Rhynchophorus</taxon>
    </lineage>
</organism>
<dbReference type="AlphaFoldDB" id="A0A834I7B6"/>
<dbReference type="Gene3D" id="1.20.1280.50">
    <property type="match status" value="1"/>
</dbReference>